<dbReference type="GO" id="GO:0004674">
    <property type="term" value="F:protein serine/threonine kinase activity"/>
    <property type="evidence" value="ECO:0007669"/>
    <property type="project" value="UniProtKB-KW"/>
</dbReference>
<feature type="compositionally biased region" description="Basic and acidic residues" evidence="9">
    <location>
        <begin position="15"/>
        <end position="81"/>
    </location>
</feature>
<protein>
    <recommendedName>
        <fullName evidence="14">Protein kinase domain-containing protein</fullName>
    </recommendedName>
</protein>
<dbReference type="InterPro" id="IPR000719">
    <property type="entry name" value="Prot_kinase_dom"/>
</dbReference>
<dbReference type="Gene3D" id="1.10.510.10">
    <property type="entry name" value="Transferase(Phosphotransferase) domain 1"/>
    <property type="match status" value="1"/>
</dbReference>
<feature type="binding site" evidence="7">
    <location>
        <position position="182"/>
    </location>
    <ligand>
        <name>ATP</name>
        <dbReference type="ChEBI" id="CHEBI:30616"/>
    </ligand>
</feature>
<dbReference type="FunFam" id="1.10.510.10:FF:000210">
    <property type="entry name" value="Non-specific serine/threonine protein kinase"/>
    <property type="match status" value="1"/>
</dbReference>
<feature type="compositionally biased region" description="Basic and acidic residues" evidence="9">
    <location>
        <begin position="112"/>
        <end position="124"/>
    </location>
</feature>
<keyword evidence="2" id="KW-0597">Phosphoprotein</keyword>
<feature type="domain" description="AGC-kinase C-terminal" evidence="11">
    <location>
        <begin position="401"/>
        <end position="464"/>
    </location>
</feature>
<evidence type="ECO:0000313" key="12">
    <source>
        <dbReference type="EMBL" id="OCT71817.1"/>
    </source>
</evidence>
<dbReference type="InterPro" id="IPR011009">
    <property type="entry name" value="Kinase-like_dom_sf"/>
</dbReference>
<dbReference type="PROSITE" id="PS00107">
    <property type="entry name" value="PROTEIN_KINASE_ATP"/>
    <property type="match status" value="1"/>
</dbReference>
<dbReference type="GO" id="GO:0005524">
    <property type="term" value="F:ATP binding"/>
    <property type="evidence" value="ECO:0007669"/>
    <property type="project" value="UniProtKB-UniRule"/>
</dbReference>
<reference evidence="13" key="1">
    <citation type="journal article" date="2016" name="Nature">
        <title>Genome evolution in the allotetraploid frog Xenopus laevis.</title>
        <authorList>
            <person name="Session A.M."/>
            <person name="Uno Y."/>
            <person name="Kwon T."/>
            <person name="Chapman J.A."/>
            <person name="Toyoda A."/>
            <person name="Takahashi S."/>
            <person name="Fukui A."/>
            <person name="Hikosaka A."/>
            <person name="Suzuki A."/>
            <person name="Kondo M."/>
            <person name="van Heeringen S.J."/>
            <person name="Quigley I."/>
            <person name="Heinz S."/>
            <person name="Ogino H."/>
            <person name="Ochi H."/>
            <person name="Hellsten U."/>
            <person name="Lyons J.B."/>
            <person name="Simakov O."/>
            <person name="Putnam N."/>
            <person name="Stites J."/>
            <person name="Kuroki Y."/>
            <person name="Tanaka T."/>
            <person name="Michiue T."/>
            <person name="Watanabe M."/>
            <person name="Bogdanovic O."/>
            <person name="Lister R."/>
            <person name="Georgiou G."/>
            <person name="Paranjpe S.S."/>
            <person name="van Kruijsbergen I."/>
            <person name="Shu S."/>
            <person name="Carlson J."/>
            <person name="Kinoshita T."/>
            <person name="Ohta Y."/>
            <person name="Mawaribuchi S."/>
            <person name="Jenkins J."/>
            <person name="Grimwood J."/>
            <person name="Schmutz J."/>
            <person name="Mitros T."/>
            <person name="Mozaffari S.V."/>
            <person name="Suzuki Y."/>
            <person name="Haramoto Y."/>
            <person name="Yamamoto T.S."/>
            <person name="Takagi C."/>
            <person name="Heald R."/>
            <person name="Miller K."/>
            <person name="Haudenschild C."/>
            <person name="Kitzman J."/>
            <person name="Nakayama T."/>
            <person name="Izutsu Y."/>
            <person name="Robert J."/>
            <person name="Fortriede J."/>
            <person name="Burns K."/>
            <person name="Lotay V."/>
            <person name="Karimi K."/>
            <person name="Yasuoka Y."/>
            <person name="Dichmann D.S."/>
            <person name="Flajnik M.F."/>
            <person name="Houston D.W."/>
            <person name="Shendure J."/>
            <person name="DuPasquier L."/>
            <person name="Vize P.D."/>
            <person name="Zorn A.M."/>
            <person name="Ito M."/>
            <person name="Marcotte E.M."/>
            <person name="Wallingford J.B."/>
            <person name="Ito Y."/>
            <person name="Asashima M."/>
            <person name="Ueno N."/>
            <person name="Matsuda Y."/>
            <person name="Veenstra G.J."/>
            <person name="Fujiyama A."/>
            <person name="Harland R.M."/>
            <person name="Taira M."/>
            <person name="Rokhsar D.S."/>
        </authorList>
    </citation>
    <scope>NUCLEOTIDE SEQUENCE [LARGE SCALE GENOMIC DNA]</scope>
    <source>
        <strain evidence="13">J</strain>
    </source>
</reference>
<proteinExistence type="inferred from homology"/>
<evidence type="ECO:0000256" key="5">
    <source>
        <dbReference type="ARBA" id="ARBA00022777"/>
    </source>
</evidence>
<dbReference type="EMBL" id="CM004478">
    <property type="protein sequence ID" value="OCT71817.1"/>
    <property type="molecule type" value="Genomic_DNA"/>
</dbReference>
<gene>
    <name evidence="12" type="ORF">XELAEV_18034795mg</name>
</gene>
<dbReference type="SUPFAM" id="SSF56112">
    <property type="entry name" value="Protein kinase-like (PK-like)"/>
    <property type="match status" value="1"/>
</dbReference>
<evidence type="ECO:0000313" key="13">
    <source>
        <dbReference type="Proteomes" id="UP000694892"/>
    </source>
</evidence>
<dbReference type="PROSITE" id="PS50011">
    <property type="entry name" value="PROTEIN_KINASE_DOM"/>
    <property type="match status" value="1"/>
</dbReference>
<comment type="similarity">
    <text evidence="8">Belongs to the protein kinase superfamily.</text>
</comment>
<dbReference type="SMART" id="SM00220">
    <property type="entry name" value="S_TKc"/>
    <property type="match status" value="1"/>
</dbReference>
<dbReference type="PROSITE" id="PS51285">
    <property type="entry name" value="AGC_KINASE_CTER"/>
    <property type="match status" value="1"/>
</dbReference>
<keyword evidence="1 8" id="KW-0723">Serine/threonine-protein kinase</keyword>
<evidence type="ECO:0000256" key="3">
    <source>
        <dbReference type="ARBA" id="ARBA00022679"/>
    </source>
</evidence>
<dbReference type="InterPro" id="IPR000961">
    <property type="entry name" value="AGC-kinase_C"/>
</dbReference>
<dbReference type="InterPro" id="IPR008271">
    <property type="entry name" value="Ser/Thr_kinase_AS"/>
</dbReference>
<feature type="region of interest" description="Disordered" evidence="9">
    <location>
        <begin position="1"/>
        <end position="136"/>
    </location>
</feature>
<keyword evidence="6 7" id="KW-0067">ATP-binding</keyword>
<dbReference type="PROSITE" id="PS00108">
    <property type="entry name" value="PROTEIN_KINASE_ST"/>
    <property type="match status" value="1"/>
</dbReference>
<evidence type="ECO:0000256" key="2">
    <source>
        <dbReference type="ARBA" id="ARBA00022553"/>
    </source>
</evidence>
<feature type="domain" description="Protein kinase" evidence="10">
    <location>
        <begin position="149"/>
        <end position="400"/>
    </location>
</feature>
<evidence type="ECO:0000256" key="1">
    <source>
        <dbReference type="ARBA" id="ARBA00022527"/>
    </source>
</evidence>
<evidence type="ECO:0000256" key="9">
    <source>
        <dbReference type="SAM" id="MobiDB-lite"/>
    </source>
</evidence>
<dbReference type="AlphaFoldDB" id="A0A974CF48"/>
<dbReference type="InterPro" id="IPR017441">
    <property type="entry name" value="Protein_kinase_ATP_BS"/>
</dbReference>
<evidence type="ECO:0008006" key="14">
    <source>
        <dbReference type="Google" id="ProtNLM"/>
    </source>
</evidence>
<dbReference type="OMA" id="YRRIFMA"/>
<dbReference type="Gene3D" id="3.30.200.20">
    <property type="entry name" value="Phosphorylase Kinase, domain 1"/>
    <property type="match status" value="1"/>
</dbReference>
<name>A0A974CF48_XENLA</name>
<evidence type="ECO:0000256" key="8">
    <source>
        <dbReference type="RuleBase" id="RU000304"/>
    </source>
</evidence>
<evidence type="ECO:0000256" key="7">
    <source>
        <dbReference type="PROSITE-ProRule" id="PRU10141"/>
    </source>
</evidence>
<dbReference type="PANTHER" id="PTHR24351">
    <property type="entry name" value="RIBOSOMAL PROTEIN S6 KINASE"/>
    <property type="match status" value="1"/>
</dbReference>
<dbReference type="Proteomes" id="UP000694892">
    <property type="component" value="Chromosome 7L"/>
</dbReference>
<organism evidence="12 13">
    <name type="scientific">Xenopus laevis</name>
    <name type="common">African clawed frog</name>
    <dbReference type="NCBI Taxonomy" id="8355"/>
    <lineage>
        <taxon>Eukaryota</taxon>
        <taxon>Metazoa</taxon>
        <taxon>Chordata</taxon>
        <taxon>Craniata</taxon>
        <taxon>Vertebrata</taxon>
        <taxon>Euteleostomi</taxon>
        <taxon>Amphibia</taxon>
        <taxon>Batrachia</taxon>
        <taxon>Anura</taxon>
        <taxon>Pipoidea</taxon>
        <taxon>Pipidae</taxon>
        <taxon>Xenopodinae</taxon>
        <taxon>Xenopus</taxon>
        <taxon>Xenopus</taxon>
    </lineage>
</organism>
<evidence type="ECO:0000259" key="11">
    <source>
        <dbReference type="PROSITE" id="PS51285"/>
    </source>
</evidence>
<keyword evidence="4 7" id="KW-0547">Nucleotide-binding</keyword>
<keyword evidence="5" id="KW-0418">Kinase</keyword>
<dbReference type="Pfam" id="PF00069">
    <property type="entry name" value="Pkinase"/>
    <property type="match status" value="1"/>
</dbReference>
<accession>A0A974CF48</accession>
<keyword evidence="3" id="KW-0808">Transferase</keyword>
<sequence length="464" mass="53067">MKRVHSDSGTLNPKPSEEKRRITNSEVEEMKKKKKREDRDKDEEKLQEEREKSLDEQLQDKDCSGVRIHTDSKDSDPQTSKEKKRKREHQEDEDQALKRKRERISDEQLPDECCREKKQRRIETDEGEAGPEIPEAQSSRLNPLSVTSYTFFSELGAGTFGKVMLAALRDSKSYVAVKAIKKTEETDDNSLLTESQVLNIARYSPFLCQGYAAFQTQRHAFCVMEYLSGGSLENELLRHGTLDMERVRFHSAEMICGLQYLHGVGIIHRDIKPVNVLLDHRGHVKISDFGLAKQSIFEDDLTTGLAGTLGYMAPEILQEKAYNAAVDWWAFGVTICEMATGMSPFYNSDIKQLKDSIKFHEPEIPDWLDDDLKHLLGKLLEKDRKQRLGVRGDIRSHSFYKPIDWVALEEEKLQPPYQPRTPSAELFKPYNGKLSFLGSQEDKATSGDTNIIAGFSFQSSTWLP</sequence>
<evidence type="ECO:0000259" key="10">
    <source>
        <dbReference type="PROSITE" id="PS50011"/>
    </source>
</evidence>
<evidence type="ECO:0000256" key="6">
    <source>
        <dbReference type="ARBA" id="ARBA00022840"/>
    </source>
</evidence>
<evidence type="ECO:0000256" key="4">
    <source>
        <dbReference type="ARBA" id="ARBA00022741"/>
    </source>
</evidence>